<organism evidence="3 5">
    <name type="scientific">Rhodanobacter hydrolyticus</name>
    <dbReference type="NCBI Taxonomy" id="2250595"/>
    <lineage>
        <taxon>Bacteria</taxon>
        <taxon>Pseudomonadati</taxon>
        <taxon>Pseudomonadota</taxon>
        <taxon>Gammaproteobacteria</taxon>
        <taxon>Lysobacterales</taxon>
        <taxon>Rhodanobacteraceae</taxon>
        <taxon>Rhodanobacter</taxon>
    </lineage>
</organism>
<reference evidence="3 5" key="1">
    <citation type="submission" date="2020-10" db="EMBL/GenBank/DDBJ databases">
        <title>Phylogeny of dyella-like bacteria.</title>
        <authorList>
            <person name="Fu J."/>
        </authorList>
    </citation>
    <scope>NUCLEOTIDE SEQUENCE [LARGE SCALE GENOMIC DNA]</scope>
    <source>
        <strain evidence="3 5">KACC 19113</strain>
    </source>
</reference>
<evidence type="ECO:0000313" key="4">
    <source>
        <dbReference type="EMBL" id="MFK2879769.1"/>
    </source>
</evidence>
<accession>A0ABW8J1T7</accession>
<dbReference type="RefSeq" id="WP_404611814.1">
    <property type="nucleotide sequence ID" value="NZ_JADIKK010000007.1"/>
</dbReference>
<protein>
    <submittedName>
        <fullName evidence="3">Uncharacterized protein</fullName>
    </submittedName>
</protein>
<feature type="region of interest" description="Disordered" evidence="1">
    <location>
        <begin position="1"/>
        <end position="31"/>
    </location>
</feature>
<name>A0ABW8J1T7_9GAMM</name>
<gene>
    <name evidence="2" type="ORF">ISP25_01515</name>
    <name evidence="3" type="ORF">ISP25_03875</name>
    <name evidence="4" type="ORF">ISP25_22135</name>
</gene>
<evidence type="ECO:0000313" key="3">
    <source>
        <dbReference type="EMBL" id="MFK2876204.1"/>
    </source>
</evidence>
<comment type="caution">
    <text evidence="3">The sequence shown here is derived from an EMBL/GenBank/DDBJ whole genome shotgun (WGS) entry which is preliminary data.</text>
</comment>
<sequence length="58" mass="6275">MTGVQTDELATAKRRMRSGEIDGRPPPAQHTASKLTQFAKGFVLTDFPETDDTPVISG</sequence>
<proteinExistence type="predicted"/>
<evidence type="ECO:0000313" key="5">
    <source>
        <dbReference type="Proteomes" id="UP001620339"/>
    </source>
</evidence>
<dbReference type="EMBL" id="JADIKK010000008">
    <property type="protein sequence ID" value="MFK2876204.1"/>
    <property type="molecule type" value="Genomic_DNA"/>
</dbReference>
<dbReference type="EMBL" id="JADIKK010000008">
    <property type="protein sequence ID" value="MFK2879769.1"/>
    <property type="molecule type" value="Genomic_DNA"/>
</dbReference>
<dbReference type="EMBL" id="JADIKK010000007">
    <property type="protein sequence ID" value="MFK2875750.1"/>
    <property type="molecule type" value="Genomic_DNA"/>
</dbReference>
<evidence type="ECO:0000256" key="1">
    <source>
        <dbReference type="SAM" id="MobiDB-lite"/>
    </source>
</evidence>
<evidence type="ECO:0000313" key="2">
    <source>
        <dbReference type="EMBL" id="MFK2875750.1"/>
    </source>
</evidence>
<keyword evidence="5" id="KW-1185">Reference proteome</keyword>
<dbReference type="Proteomes" id="UP001620339">
    <property type="component" value="Unassembled WGS sequence"/>
</dbReference>